<name>A0A1N6SI79_9BACI</name>
<keyword evidence="1" id="KW-0175">Coiled coil</keyword>
<protein>
    <submittedName>
        <fullName evidence="3">Flagellar protein FlaG</fullName>
    </submittedName>
</protein>
<accession>A0A1N6SI79</accession>
<dbReference type="PANTHER" id="PTHR37166">
    <property type="entry name" value="PROTEIN FLAG"/>
    <property type="match status" value="1"/>
</dbReference>
<feature type="coiled-coil region" evidence="1">
    <location>
        <begin position="26"/>
        <end position="53"/>
    </location>
</feature>
<reference evidence="5" key="2">
    <citation type="submission" date="2017-03" db="EMBL/GenBank/DDBJ databases">
        <title>Bacillus sp. V-88(T) DSM27956, whole genome shotgun sequencing project.</title>
        <authorList>
            <person name="Dastager S.G."/>
            <person name="Neurgaonkar P.S."/>
            <person name="Dharne M.S."/>
        </authorList>
    </citation>
    <scope>NUCLEOTIDE SEQUENCE [LARGE SCALE GENOMIC DNA]</scope>
    <source>
        <strain evidence="5">DSM 25145</strain>
    </source>
</reference>
<dbReference type="EMBL" id="MWSK01000002">
    <property type="protein sequence ID" value="OXS79334.1"/>
    <property type="molecule type" value="Genomic_DNA"/>
</dbReference>
<dbReference type="AlphaFoldDB" id="A0A1N6SI79"/>
<reference evidence="2" key="3">
    <citation type="submission" date="2017-03" db="EMBL/GenBank/DDBJ databases">
        <authorList>
            <person name="Dastager S.G."/>
            <person name="Neurgaonkar P.S."/>
            <person name="Dharne M.S."/>
        </authorList>
    </citation>
    <scope>NUCLEOTIDE SEQUENCE</scope>
    <source>
        <strain evidence="2">DSM 25145</strain>
    </source>
</reference>
<dbReference type="Gene3D" id="3.30.160.170">
    <property type="entry name" value="FlaG-like"/>
    <property type="match status" value="1"/>
</dbReference>
<proteinExistence type="predicted"/>
<dbReference type="EMBL" id="FTLX01000002">
    <property type="protein sequence ID" value="SIQ40749.1"/>
    <property type="molecule type" value="Genomic_DNA"/>
</dbReference>
<dbReference type="OrthoDB" id="9799867at2"/>
<keyword evidence="3" id="KW-0966">Cell projection</keyword>
<dbReference type="Proteomes" id="UP000215545">
    <property type="component" value="Unassembled WGS sequence"/>
</dbReference>
<dbReference type="SUPFAM" id="SSF160214">
    <property type="entry name" value="FlaG-like"/>
    <property type="match status" value="1"/>
</dbReference>
<keyword evidence="5" id="KW-1185">Reference proteome</keyword>
<evidence type="ECO:0000313" key="3">
    <source>
        <dbReference type="EMBL" id="SIQ40749.1"/>
    </source>
</evidence>
<dbReference type="NCBIfam" id="NF005834">
    <property type="entry name" value="PRK07738.1"/>
    <property type="match status" value="1"/>
</dbReference>
<gene>
    <name evidence="2" type="ORF">B1B05_06060</name>
    <name evidence="3" type="ORF">SAMN05443094_102437</name>
</gene>
<evidence type="ECO:0000313" key="5">
    <source>
        <dbReference type="Proteomes" id="UP000215545"/>
    </source>
</evidence>
<dbReference type="STRING" id="1017273.SAMN05443094_102437"/>
<dbReference type="Pfam" id="PF03646">
    <property type="entry name" value="FlaG"/>
    <property type="match status" value="1"/>
</dbReference>
<evidence type="ECO:0000313" key="4">
    <source>
        <dbReference type="Proteomes" id="UP000186385"/>
    </source>
</evidence>
<sequence>MIERVGGSVANTIEKSIQLKEVQELSKAEKEKNVGSEQEVQNLQEEMYAIKEEDMQRFVEDVNEVLIPSKRHVQFEYHDDLKEYYVVVVDDESKEVIREVPSKKLMDMYAAMNEFIGLLFDKKA</sequence>
<evidence type="ECO:0000256" key="1">
    <source>
        <dbReference type="SAM" id="Coils"/>
    </source>
</evidence>
<dbReference type="Proteomes" id="UP000186385">
    <property type="component" value="Unassembled WGS sequence"/>
</dbReference>
<dbReference type="RefSeq" id="WP_045849718.1">
    <property type="nucleotide sequence ID" value="NZ_FTLX01000002.1"/>
</dbReference>
<keyword evidence="3" id="KW-0969">Cilium</keyword>
<evidence type="ECO:0000313" key="2">
    <source>
        <dbReference type="EMBL" id="OXS79334.1"/>
    </source>
</evidence>
<dbReference type="InterPro" id="IPR035924">
    <property type="entry name" value="FlaG-like_sf"/>
</dbReference>
<reference evidence="3 4" key="1">
    <citation type="submission" date="2017-01" db="EMBL/GenBank/DDBJ databases">
        <authorList>
            <person name="Mah S.A."/>
            <person name="Swanson W.J."/>
            <person name="Moy G.W."/>
            <person name="Vacquier V.D."/>
        </authorList>
    </citation>
    <scope>NUCLEOTIDE SEQUENCE [LARGE SCALE GENOMIC DNA]</scope>
    <source>
        <strain evidence="3 4">NIO-1016</strain>
    </source>
</reference>
<dbReference type="PANTHER" id="PTHR37166:SF1">
    <property type="entry name" value="PROTEIN FLAG"/>
    <property type="match status" value="1"/>
</dbReference>
<keyword evidence="3" id="KW-0282">Flagellum</keyword>
<dbReference type="InterPro" id="IPR005186">
    <property type="entry name" value="FlaG"/>
</dbReference>
<organism evidence="3 4">
    <name type="scientific">Domibacillus enclensis</name>
    <dbReference type="NCBI Taxonomy" id="1017273"/>
    <lineage>
        <taxon>Bacteria</taxon>
        <taxon>Bacillati</taxon>
        <taxon>Bacillota</taxon>
        <taxon>Bacilli</taxon>
        <taxon>Bacillales</taxon>
        <taxon>Bacillaceae</taxon>
        <taxon>Domibacillus</taxon>
    </lineage>
</organism>